<dbReference type="EMBL" id="AVOT02008919">
    <property type="protein sequence ID" value="MBW0487011.1"/>
    <property type="molecule type" value="Genomic_DNA"/>
</dbReference>
<keyword evidence="2" id="KW-1185">Reference proteome</keyword>
<gene>
    <name evidence="1" type="ORF">O181_026726</name>
</gene>
<evidence type="ECO:0008006" key="3">
    <source>
        <dbReference type="Google" id="ProtNLM"/>
    </source>
</evidence>
<sequence length="287" mass="32771">MSEEEKKSINSIDTKEIQTKIINNHLGNYEQPKLPYACPLGYMQVYLGEEGHEIMELVDTGLELNIIPKDSEIKAGLTTRCLNMSLREIGGHCTSVVVLTESTPITLVTGEERNIHIFVARGEVHTVLGRPFFEQNNIRIDFSQQKGEIFSYILPDGRRPCLPVCLPQKVGWREKTPAGMQTCAVSKSEYWAELPKENESSPQNQENIEENAHQVLDSEEVKDSKDKVKIHEELAPINTEDLNSKFKKKTLQKFQLQEKKMEILVAKYLKPSKAIKSRILKKLKEKH</sequence>
<dbReference type="AlphaFoldDB" id="A0A9Q3CR14"/>
<proteinExistence type="predicted"/>
<accession>A0A9Q3CR14</accession>
<organism evidence="1 2">
    <name type="scientific">Austropuccinia psidii MF-1</name>
    <dbReference type="NCBI Taxonomy" id="1389203"/>
    <lineage>
        <taxon>Eukaryota</taxon>
        <taxon>Fungi</taxon>
        <taxon>Dikarya</taxon>
        <taxon>Basidiomycota</taxon>
        <taxon>Pucciniomycotina</taxon>
        <taxon>Pucciniomycetes</taxon>
        <taxon>Pucciniales</taxon>
        <taxon>Sphaerophragmiaceae</taxon>
        <taxon>Austropuccinia</taxon>
    </lineage>
</organism>
<name>A0A9Q3CR14_9BASI</name>
<evidence type="ECO:0000313" key="2">
    <source>
        <dbReference type="Proteomes" id="UP000765509"/>
    </source>
</evidence>
<comment type="caution">
    <text evidence="1">The sequence shown here is derived from an EMBL/GenBank/DDBJ whole genome shotgun (WGS) entry which is preliminary data.</text>
</comment>
<reference evidence="1" key="1">
    <citation type="submission" date="2021-03" db="EMBL/GenBank/DDBJ databases">
        <title>Draft genome sequence of rust myrtle Austropuccinia psidii MF-1, a brazilian biotype.</title>
        <authorList>
            <person name="Quecine M.C."/>
            <person name="Pachon D.M.R."/>
            <person name="Bonatelli M.L."/>
            <person name="Correr F.H."/>
            <person name="Franceschini L.M."/>
            <person name="Leite T.F."/>
            <person name="Margarido G.R.A."/>
            <person name="Almeida C.A."/>
            <person name="Ferrarezi J.A."/>
            <person name="Labate C.A."/>
        </authorList>
    </citation>
    <scope>NUCLEOTIDE SEQUENCE</scope>
    <source>
        <strain evidence="1">MF-1</strain>
    </source>
</reference>
<dbReference type="Gene3D" id="2.40.70.10">
    <property type="entry name" value="Acid Proteases"/>
    <property type="match status" value="1"/>
</dbReference>
<protein>
    <recommendedName>
        <fullName evidence="3">Peptidase A2 domain-containing protein</fullName>
    </recommendedName>
</protein>
<dbReference type="Proteomes" id="UP000765509">
    <property type="component" value="Unassembled WGS sequence"/>
</dbReference>
<dbReference type="OrthoDB" id="3863715at2759"/>
<dbReference type="SUPFAM" id="SSF50630">
    <property type="entry name" value="Acid proteases"/>
    <property type="match status" value="1"/>
</dbReference>
<dbReference type="InterPro" id="IPR021109">
    <property type="entry name" value="Peptidase_aspartic_dom_sf"/>
</dbReference>
<evidence type="ECO:0000313" key="1">
    <source>
        <dbReference type="EMBL" id="MBW0487011.1"/>
    </source>
</evidence>